<reference evidence="2" key="2">
    <citation type="journal article" date="2017" name="J. Anim. Genet.">
        <title>Multiple reference genome sequences of hot pepper reveal the massive evolution of plant disease resistance genes by retroduplication.</title>
        <authorList>
            <person name="Kim S."/>
            <person name="Park J."/>
            <person name="Yeom S.-I."/>
            <person name="Kim Y.-M."/>
            <person name="Seo E."/>
            <person name="Kim K.-T."/>
            <person name="Kim M.-S."/>
            <person name="Lee J.M."/>
            <person name="Cheong K."/>
            <person name="Shin H.-S."/>
            <person name="Kim S.-B."/>
            <person name="Han K."/>
            <person name="Lee J."/>
            <person name="Park M."/>
            <person name="Lee H.-A."/>
            <person name="Lee H.-Y."/>
            <person name="Lee Y."/>
            <person name="Oh S."/>
            <person name="Lee J.H."/>
            <person name="Choi E."/>
            <person name="Choi E."/>
            <person name="Lee S.E."/>
            <person name="Jeon J."/>
            <person name="Kim H."/>
            <person name="Choi G."/>
            <person name="Song H."/>
            <person name="Lee J."/>
            <person name="Lee S.-C."/>
            <person name="Kwon J.-K."/>
            <person name="Lee H.-Y."/>
            <person name="Koo N."/>
            <person name="Hong Y."/>
            <person name="Kim R.W."/>
            <person name="Kang W.-H."/>
            <person name="Huh J.H."/>
            <person name="Kang B.-C."/>
            <person name="Yang T.-J."/>
            <person name="Lee Y.-H."/>
            <person name="Bennetzen J.L."/>
            <person name="Choi D."/>
        </authorList>
    </citation>
    <scope>NUCLEOTIDE SEQUENCE [LARGE SCALE GENOMIC DNA]</scope>
    <source>
        <strain evidence="2">cv. PBC81</strain>
    </source>
</reference>
<keyword evidence="2" id="KW-1185">Reference proteome</keyword>
<comment type="caution">
    <text evidence="1">The sequence shown here is derived from an EMBL/GenBank/DDBJ whole genome shotgun (WGS) entry which is preliminary data.</text>
</comment>
<evidence type="ECO:0000313" key="2">
    <source>
        <dbReference type="Proteomes" id="UP000224567"/>
    </source>
</evidence>
<protein>
    <submittedName>
        <fullName evidence="1">Uncharacterized protein</fullName>
    </submittedName>
</protein>
<reference evidence="1 2" key="1">
    <citation type="journal article" date="2017" name="Genome Biol.">
        <title>New reference genome sequences of hot pepper reveal the massive evolution of plant disease-resistance genes by retroduplication.</title>
        <authorList>
            <person name="Kim S."/>
            <person name="Park J."/>
            <person name="Yeom S.I."/>
            <person name="Kim Y.M."/>
            <person name="Seo E."/>
            <person name="Kim K.T."/>
            <person name="Kim M.S."/>
            <person name="Lee J.M."/>
            <person name="Cheong K."/>
            <person name="Shin H.S."/>
            <person name="Kim S.B."/>
            <person name="Han K."/>
            <person name="Lee J."/>
            <person name="Park M."/>
            <person name="Lee H.A."/>
            <person name="Lee H.Y."/>
            <person name="Lee Y."/>
            <person name="Oh S."/>
            <person name="Lee J.H."/>
            <person name="Choi E."/>
            <person name="Choi E."/>
            <person name="Lee S.E."/>
            <person name="Jeon J."/>
            <person name="Kim H."/>
            <person name="Choi G."/>
            <person name="Song H."/>
            <person name="Lee J."/>
            <person name="Lee S.C."/>
            <person name="Kwon J.K."/>
            <person name="Lee H.Y."/>
            <person name="Koo N."/>
            <person name="Hong Y."/>
            <person name="Kim R.W."/>
            <person name="Kang W.H."/>
            <person name="Huh J.H."/>
            <person name="Kang B.C."/>
            <person name="Yang T.J."/>
            <person name="Lee Y.H."/>
            <person name="Bennetzen J.L."/>
            <person name="Choi D."/>
        </authorList>
    </citation>
    <scope>NUCLEOTIDE SEQUENCE [LARGE SCALE GENOMIC DNA]</scope>
    <source>
        <strain evidence="2">cv. PBC81</strain>
    </source>
</reference>
<organism evidence="1 2">
    <name type="scientific">Capsicum baccatum</name>
    <name type="common">Peruvian pepper</name>
    <dbReference type="NCBI Taxonomy" id="33114"/>
    <lineage>
        <taxon>Eukaryota</taxon>
        <taxon>Viridiplantae</taxon>
        <taxon>Streptophyta</taxon>
        <taxon>Embryophyta</taxon>
        <taxon>Tracheophyta</taxon>
        <taxon>Spermatophyta</taxon>
        <taxon>Magnoliopsida</taxon>
        <taxon>eudicotyledons</taxon>
        <taxon>Gunneridae</taxon>
        <taxon>Pentapetalae</taxon>
        <taxon>asterids</taxon>
        <taxon>lamiids</taxon>
        <taxon>Solanales</taxon>
        <taxon>Solanaceae</taxon>
        <taxon>Solanoideae</taxon>
        <taxon>Capsiceae</taxon>
        <taxon>Capsicum</taxon>
    </lineage>
</organism>
<proteinExistence type="predicted"/>
<gene>
    <name evidence="1" type="ORF">CQW23_06083</name>
</gene>
<evidence type="ECO:0000313" key="1">
    <source>
        <dbReference type="EMBL" id="PHT51621.1"/>
    </source>
</evidence>
<dbReference type="AlphaFoldDB" id="A0A2G2X2F4"/>
<dbReference type="EMBL" id="MLFT02000003">
    <property type="protein sequence ID" value="PHT51621.1"/>
    <property type="molecule type" value="Genomic_DNA"/>
</dbReference>
<sequence length="99" mass="11068">MYFDVDDDILLDDVVANSILDILTPSADTHIRHPTNLDDSSLTRPGDISIKLGEMATTIGRRVDSRLDVIKLNEEVMAIEGYNEEFLGDTFDNLVQIDT</sequence>
<name>A0A2G2X2F4_CAPBA</name>
<accession>A0A2G2X2F4</accession>
<dbReference type="Proteomes" id="UP000224567">
    <property type="component" value="Unassembled WGS sequence"/>
</dbReference>
<dbReference type="STRING" id="33114.A0A2G2X2F4"/>